<keyword evidence="3" id="KW-1185">Reference proteome</keyword>
<reference evidence="2 3" key="1">
    <citation type="submission" date="2020-02" db="EMBL/GenBank/DDBJ databases">
        <title>Whole-genome analyses of novel actinobacteria.</title>
        <authorList>
            <person name="Sahin N."/>
            <person name="Tatar D."/>
        </authorList>
    </citation>
    <scope>NUCLEOTIDE SEQUENCE [LARGE SCALE GENOMIC DNA]</scope>
    <source>
        <strain evidence="2 3">SB3404</strain>
    </source>
</reference>
<evidence type="ECO:0000313" key="3">
    <source>
        <dbReference type="Proteomes" id="UP000477722"/>
    </source>
</evidence>
<feature type="region of interest" description="Disordered" evidence="1">
    <location>
        <begin position="1"/>
        <end position="24"/>
    </location>
</feature>
<evidence type="ECO:0000313" key="2">
    <source>
        <dbReference type="EMBL" id="NGO72556.1"/>
    </source>
</evidence>
<evidence type="ECO:0000256" key="1">
    <source>
        <dbReference type="SAM" id="MobiDB-lite"/>
    </source>
</evidence>
<organism evidence="2 3">
    <name type="scientific">Streptomyces boncukensis</name>
    <dbReference type="NCBI Taxonomy" id="2711219"/>
    <lineage>
        <taxon>Bacteria</taxon>
        <taxon>Bacillati</taxon>
        <taxon>Actinomycetota</taxon>
        <taxon>Actinomycetes</taxon>
        <taxon>Kitasatosporales</taxon>
        <taxon>Streptomycetaceae</taxon>
        <taxon>Streptomyces</taxon>
    </lineage>
</organism>
<gene>
    <name evidence="2" type="ORF">G5C65_30215</name>
</gene>
<protein>
    <recommendedName>
        <fullName evidence="4">Molecular chaperone DnaJ</fullName>
    </recommendedName>
</protein>
<dbReference type="AlphaFoldDB" id="A0A6G4X4U3"/>
<dbReference type="Proteomes" id="UP000477722">
    <property type="component" value="Unassembled WGS sequence"/>
</dbReference>
<proteinExistence type="predicted"/>
<comment type="caution">
    <text evidence="2">The sequence shown here is derived from an EMBL/GenBank/DDBJ whole genome shotgun (WGS) entry which is preliminary data.</text>
</comment>
<dbReference type="EMBL" id="JAAKZZ010000487">
    <property type="protein sequence ID" value="NGO72556.1"/>
    <property type="molecule type" value="Genomic_DNA"/>
</dbReference>
<sequence>MVTRKPASGKSAAAAKCPTCKGSGETSVRVVVGSRRKHTTDDHQSGLCLTCMGSGEAMN</sequence>
<accession>A0A6G4X4U3</accession>
<dbReference type="RefSeq" id="WP_165302235.1">
    <property type="nucleotide sequence ID" value="NZ_JAAKZZ010000487.1"/>
</dbReference>
<name>A0A6G4X4U3_9ACTN</name>
<evidence type="ECO:0008006" key="4">
    <source>
        <dbReference type="Google" id="ProtNLM"/>
    </source>
</evidence>